<dbReference type="RefSeq" id="WP_303279463.1">
    <property type="nucleotide sequence ID" value="NZ_JAUOEK010000172.1"/>
</dbReference>
<organism evidence="1 2">
    <name type="scientific">Flavivirga aquimarina</name>
    <dbReference type="NCBI Taxonomy" id="2027862"/>
    <lineage>
        <taxon>Bacteria</taxon>
        <taxon>Pseudomonadati</taxon>
        <taxon>Bacteroidota</taxon>
        <taxon>Flavobacteriia</taxon>
        <taxon>Flavobacteriales</taxon>
        <taxon>Flavobacteriaceae</taxon>
        <taxon>Flavivirga</taxon>
    </lineage>
</organism>
<accession>A0ABT8WFA2</accession>
<sequence>MKFLTVLILTISINVLSIDINAVRNAYKAAGQDHTKVEAFNKLLLNITKKDKSVLVAYKGAAIALLARKEKKIKEKKRLFQEGVSYVEYAIEKSPNNIEPHFIRLGIQENTPKILKYKSNIEEDKQFILKQFKNITSTNLRNHIKDYILQSKAFSDEEKTVISSQ</sequence>
<evidence type="ECO:0008006" key="3">
    <source>
        <dbReference type="Google" id="ProtNLM"/>
    </source>
</evidence>
<gene>
    <name evidence="1" type="ORF">Q4Q35_18270</name>
</gene>
<dbReference type="EMBL" id="JAUOEK010000172">
    <property type="protein sequence ID" value="MDO5971752.1"/>
    <property type="molecule type" value="Genomic_DNA"/>
</dbReference>
<dbReference type="Proteomes" id="UP001176883">
    <property type="component" value="Unassembled WGS sequence"/>
</dbReference>
<name>A0ABT8WFA2_9FLAO</name>
<comment type="caution">
    <text evidence="1">The sequence shown here is derived from an EMBL/GenBank/DDBJ whole genome shotgun (WGS) entry which is preliminary data.</text>
</comment>
<evidence type="ECO:0000313" key="1">
    <source>
        <dbReference type="EMBL" id="MDO5971752.1"/>
    </source>
</evidence>
<evidence type="ECO:0000313" key="2">
    <source>
        <dbReference type="Proteomes" id="UP001176883"/>
    </source>
</evidence>
<reference evidence="1" key="1">
    <citation type="submission" date="2023-07" db="EMBL/GenBank/DDBJ databases">
        <title>Two novel species in the genus Flavivirga.</title>
        <authorList>
            <person name="Kwon K."/>
        </authorList>
    </citation>
    <scope>NUCLEOTIDE SEQUENCE</scope>
    <source>
        <strain evidence="1">KCTC 52353</strain>
    </source>
</reference>
<protein>
    <recommendedName>
        <fullName evidence="3">DUF4142 domain-containing protein</fullName>
    </recommendedName>
</protein>
<keyword evidence="2" id="KW-1185">Reference proteome</keyword>
<proteinExistence type="predicted"/>